<dbReference type="AlphaFoldDB" id="A0A1M7M5H5"/>
<gene>
    <name evidence="5" type="ORF">SAMN05444266_11278</name>
</gene>
<keyword evidence="6" id="KW-1185">Reference proteome</keyword>
<dbReference type="InterPro" id="IPR013785">
    <property type="entry name" value="Aldolase_TIM"/>
</dbReference>
<evidence type="ECO:0000313" key="6">
    <source>
        <dbReference type="Proteomes" id="UP000184420"/>
    </source>
</evidence>
<dbReference type="RefSeq" id="WP_073087067.1">
    <property type="nucleotide sequence ID" value="NZ_FRBL01000012.1"/>
</dbReference>
<feature type="domain" description="Glutamate synthase" evidence="4">
    <location>
        <begin position="147"/>
        <end position="474"/>
    </location>
</feature>
<reference evidence="5 6" key="1">
    <citation type="submission" date="2016-11" db="EMBL/GenBank/DDBJ databases">
        <authorList>
            <person name="Jaros S."/>
            <person name="Januszkiewicz K."/>
            <person name="Wedrychowicz H."/>
        </authorList>
    </citation>
    <scope>NUCLEOTIDE SEQUENCE [LARGE SCALE GENOMIC DNA]</scope>
    <source>
        <strain evidence="5 6">DSM 27406</strain>
    </source>
</reference>
<feature type="transmembrane region" description="Helical" evidence="3">
    <location>
        <begin position="9"/>
        <end position="26"/>
    </location>
</feature>
<dbReference type="PANTHER" id="PTHR43819:SF1">
    <property type="entry name" value="ARCHAEAL-TYPE GLUTAMATE SYNTHASE [NADPH]"/>
    <property type="match status" value="1"/>
</dbReference>
<comment type="similarity">
    <text evidence="1 2">Belongs to the glutamate synthase family.</text>
</comment>
<dbReference type="Pfam" id="PF01645">
    <property type="entry name" value="Glu_synthase"/>
    <property type="match status" value="1"/>
</dbReference>
<dbReference type="InterPro" id="IPR027283">
    <property type="entry name" value="YerD"/>
</dbReference>
<dbReference type="STRING" id="1419482.SAMN05444266_11278"/>
<dbReference type="PIRSF" id="PIRSF500060">
    <property type="entry name" value="UCP500060"/>
    <property type="match status" value="1"/>
</dbReference>
<evidence type="ECO:0000256" key="1">
    <source>
        <dbReference type="ARBA" id="ARBA00009716"/>
    </source>
</evidence>
<organism evidence="5 6">
    <name type="scientific">Chitinophaga jiangningensis</name>
    <dbReference type="NCBI Taxonomy" id="1419482"/>
    <lineage>
        <taxon>Bacteria</taxon>
        <taxon>Pseudomonadati</taxon>
        <taxon>Bacteroidota</taxon>
        <taxon>Chitinophagia</taxon>
        <taxon>Chitinophagales</taxon>
        <taxon>Chitinophagaceae</taxon>
        <taxon>Chitinophaga</taxon>
    </lineage>
</organism>
<dbReference type="GO" id="GO:0015930">
    <property type="term" value="F:glutamate synthase activity"/>
    <property type="evidence" value="ECO:0007669"/>
    <property type="project" value="InterPro"/>
</dbReference>
<feature type="transmembrane region" description="Helical" evidence="3">
    <location>
        <begin position="32"/>
        <end position="51"/>
    </location>
</feature>
<keyword evidence="3" id="KW-1133">Transmembrane helix</keyword>
<dbReference type="Gene3D" id="3.20.20.70">
    <property type="entry name" value="Aldolase class I"/>
    <property type="match status" value="1"/>
</dbReference>
<dbReference type="PIRSF" id="PIRSF006429">
    <property type="entry name" value="GOGAT_lg_2"/>
    <property type="match status" value="1"/>
</dbReference>
<evidence type="ECO:0000313" key="5">
    <source>
        <dbReference type="EMBL" id="SHM85953.1"/>
    </source>
</evidence>
<evidence type="ECO:0000256" key="3">
    <source>
        <dbReference type="SAM" id="Phobius"/>
    </source>
</evidence>
<dbReference type="InterPro" id="IPR002932">
    <property type="entry name" value="Glu_synthdom"/>
</dbReference>
<sequence>MNHRIARWAVYFLCLVLDITVAVGIYRGYLSGWILLPVAVGLTILTLYDRFQRTHALLRNYPALGRLRYLLENIRPEMRQYFFESDTDGRPFSRRQRSVVYQRAKDVKQTVAFGALADMYEPGYEWASHTAFPVKVKPEALRVTIGNEQCSQPYDASLLNISAMSYGALSKTAVLSLNGGAQIGEFAHNTGEGGISPYHLENGGALIWQIGTGYFGCRDEAGNFSPAVFEAAAAAPSVKMIELKLSQGAKPGKGGVLPAAKNTPEIAAIRKVKPGVSVLSPAAHTAFSNEYEMLAFLQQMRKLSGGKPVGFKLCVGRADEFERICTAMVNTGIYPDFITVDGAEGGTGAAPLEFTDSIGMPLYDALAMVVNMLKHYNLKKHIRILASGKIITGFDIMKVLALGADAAYSARGMMLALGCIQALQCDSGSCPVGVATQDPTLYRGVNVADKRIRVANYHRNTIYALAELMGACGFTSAEKVQPEALFRRVTRTDIRSYAEIYGPRLSKAGAPLYPEQIAHN</sequence>
<accession>A0A1M7M5H5</accession>
<evidence type="ECO:0000259" key="4">
    <source>
        <dbReference type="Pfam" id="PF01645"/>
    </source>
</evidence>
<name>A0A1M7M5H5_9BACT</name>
<dbReference type="SUPFAM" id="SSF51395">
    <property type="entry name" value="FMN-linked oxidoreductases"/>
    <property type="match status" value="1"/>
</dbReference>
<dbReference type="OrthoDB" id="9758182at2"/>
<dbReference type="PANTHER" id="PTHR43819">
    <property type="entry name" value="ARCHAEAL-TYPE GLUTAMATE SYNTHASE [NADPH]"/>
    <property type="match status" value="1"/>
</dbReference>
<dbReference type="CDD" id="cd02808">
    <property type="entry name" value="GltS_FMN"/>
    <property type="match status" value="1"/>
</dbReference>
<evidence type="ECO:0000256" key="2">
    <source>
        <dbReference type="PIRNR" id="PIRNR006429"/>
    </source>
</evidence>
<keyword evidence="3" id="KW-0472">Membrane</keyword>
<protein>
    <submittedName>
        <fullName evidence="5">Glutamate synthase domain-containing protein 2</fullName>
    </submittedName>
</protein>
<keyword evidence="3" id="KW-0812">Transmembrane</keyword>
<dbReference type="InterPro" id="IPR024188">
    <property type="entry name" value="GltB"/>
</dbReference>
<dbReference type="Proteomes" id="UP000184420">
    <property type="component" value="Unassembled WGS sequence"/>
</dbReference>
<dbReference type="EMBL" id="FRBL01000012">
    <property type="protein sequence ID" value="SHM85953.1"/>
    <property type="molecule type" value="Genomic_DNA"/>
</dbReference>
<dbReference type="GO" id="GO:0006537">
    <property type="term" value="P:glutamate biosynthetic process"/>
    <property type="evidence" value="ECO:0007669"/>
    <property type="project" value="InterPro"/>
</dbReference>
<proteinExistence type="inferred from homology"/>